<comment type="caution">
    <text evidence="2">The sequence shown here is derived from an EMBL/GenBank/DDBJ whole genome shotgun (WGS) entry which is preliminary data.</text>
</comment>
<feature type="compositionally biased region" description="Polar residues" evidence="1">
    <location>
        <begin position="320"/>
        <end position="334"/>
    </location>
</feature>
<feature type="region of interest" description="Disordered" evidence="1">
    <location>
        <begin position="1"/>
        <end position="66"/>
    </location>
</feature>
<dbReference type="OrthoDB" id="5404651at2759"/>
<organism evidence="2 3">
    <name type="scientific">Heterodermia speciosa</name>
    <dbReference type="NCBI Taxonomy" id="116794"/>
    <lineage>
        <taxon>Eukaryota</taxon>
        <taxon>Fungi</taxon>
        <taxon>Dikarya</taxon>
        <taxon>Ascomycota</taxon>
        <taxon>Pezizomycotina</taxon>
        <taxon>Lecanoromycetes</taxon>
        <taxon>OSLEUM clade</taxon>
        <taxon>Lecanoromycetidae</taxon>
        <taxon>Caliciales</taxon>
        <taxon>Physciaceae</taxon>
        <taxon>Heterodermia</taxon>
    </lineage>
</organism>
<feature type="region of interest" description="Disordered" evidence="1">
    <location>
        <begin position="278"/>
        <end position="470"/>
    </location>
</feature>
<feature type="compositionally biased region" description="Acidic residues" evidence="1">
    <location>
        <begin position="367"/>
        <end position="376"/>
    </location>
</feature>
<feature type="compositionally biased region" description="Polar residues" evidence="1">
    <location>
        <begin position="278"/>
        <end position="289"/>
    </location>
</feature>
<protein>
    <submittedName>
        <fullName evidence="2">Uncharacterized protein</fullName>
    </submittedName>
</protein>
<feature type="compositionally biased region" description="Low complexity" evidence="1">
    <location>
        <begin position="47"/>
        <end position="63"/>
    </location>
</feature>
<accession>A0A8H3J490</accession>
<evidence type="ECO:0000313" key="2">
    <source>
        <dbReference type="EMBL" id="CAF9940408.1"/>
    </source>
</evidence>
<reference evidence="2" key="1">
    <citation type="submission" date="2021-03" db="EMBL/GenBank/DDBJ databases">
        <authorList>
            <person name="Tagirdzhanova G."/>
        </authorList>
    </citation>
    <scope>NUCLEOTIDE SEQUENCE</scope>
</reference>
<proteinExistence type="predicted"/>
<feature type="region of interest" description="Disordered" evidence="1">
    <location>
        <begin position="138"/>
        <end position="158"/>
    </location>
</feature>
<evidence type="ECO:0000313" key="3">
    <source>
        <dbReference type="Proteomes" id="UP000664521"/>
    </source>
</evidence>
<name>A0A8H3J490_9LECA</name>
<keyword evidence="3" id="KW-1185">Reference proteome</keyword>
<evidence type="ECO:0000256" key="1">
    <source>
        <dbReference type="SAM" id="MobiDB-lite"/>
    </source>
</evidence>
<gene>
    <name evidence="2" type="ORF">HETSPECPRED_002407</name>
</gene>
<feature type="compositionally biased region" description="Basic residues" evidence="1">
    <location>
        <begin position="290"/>
        <end position="301"/>
    </location>
</feature>
<sequence>MAAEHTVNDNALTSPTSQMIGELTPPPSSQIRKLAAKSPQPKQQANPLASPPTTLKPTPSLKSGGLFGEVPSVESIHDLNEEQLRGLLLEVLPALTEARMSAAHAKLQHNLLSIENSEYIQRAEVEHEMIRREVRVLQEGRKDHGGPSASPRSPHSTTRHLDLALKRCTEVQSQNYIYEQRLRKAKKCIATLDGDNFELKLENKRLRDRIKANRDHMNAMRASGTLSINGTPLTEFRTPVQRTPRTPGTARSTLTVHPGGSEAAFNALVQAGEVMSGEANSVPSTPTRSGTKKLHHSHIRGAHSMSSLPTTPNRSKHVTAASTMVTPAEQQSRTPHLIVPTPSAQLMYEEEERRRSSRDSTISASENEGEAYDDDTVPASQASQKATSMLRRETVSAASQKSAHPPALTQGKLLGQVKKVGTEKARSISKRAAETASFGDGKKSVKKAKLGDAPQSRVGLGIRDLPNPAR</sequence>
<dbReference type="Proteomes" id="UP000664521">
    <property type="component" value="Unassembled WGS sequence"/>
</dbReference>
<feature type="compositionally biased region" description="Polar residues" evidence="1">
    <location>
        <begin position="8"/>
        <end position="19"/>
    </location>
</feature>
<dbReference type="AlphaFoldDB" id="A0A8H3J490"/>
<feature type="compositionally biased region" description="Polar residues" evidence="1">
    <location>
        <begin position="378"/>
        <end position="387"/>
    </location>
</feature>
<feature type="compositionally biased region" description="Polar residues" evidence="1">
    <location>
        <begin position="304"/>
        <end position="313"/>
    </location>
</feature>
<dbReference type="EMBL" id="CAJPDS010000153">
    <property type="protein sequence ID" value="CAF9940408.1"/>
    <property type="molecule type" value="Genomic_DNA"/>
</dbReference>